<sequence length="2444" mass="270272">MGVLDSLKNIYFGLEEKYYSLLDKIDERIPIYKIIDPIDKIVPSFALVLIIGFLLLVLALWWLAGILLPPTTSTLTIVVVEEDKTPIENAAVTFSVGGEEESRERTNENGEAKLEGIEKGTEVFVEAEKEGYQTRTRSVFVSEVPSQVEEIVLELEEAAFETKTIRLVDSLGQGVPAEFTLTFSCSDPFATPPSPVNLLRSDFGVARVQVPSNCGTLRVSVIDDAGYENITSIEVIGNDFRIELSEAVKPEGTIAVNLLDEDGNPIEDSVEVQLYRYDDLVQNPEIGPIDFGYSSGGQATFVATVGQYVVKTFDSSGVYGDETSARITLSADETKTVNITLTANVIGSIKIQVIDSASRQPVDNAKVTLKYQSDERQVAQLTTDSDDDAIVEFSISRDVEYRVLVEAEAYQLGKRESLEISSAVVVVELNKCTPTTCGKLLVKVLDQDGEPVENAAVSLYNASTNYLAGYSNKVSDLNGVAEFTGVSSGNYFAFAFKETISGRSDTTYFSSTSNDDEDVDLTVSMEIPNGIVRALIVDKEGRGIAFPIVTVFDARTNEVIGSRQGEADGTFELETKADKRVYLRVRQKDSKPRMADYFTVARPVVPSTIQEFTIVMEPEIIDKDIEAEFLGLFQAGERAKTLSKGEQYTARFRLRVPEEKDYSETGMHIRVGKELIMEKDPIVLKEINAPAASIIKATKFDPDSGLSEQQYALTNDDAKWSNIVWSNEPAAGIYEVESVVEIKETASIRDELEVHWRGWAENGIRERNPEDDSVSIELYSNTHTQVFEVGVTTLCSEDFCFSARIRDQEAGLTESVSDAYTARIGNTYEFRFIITNNNPSRIHDNADLRINNVDQAVRFLEYSMVNAQTGELQGVVNGSEFPRLNVGNLSPNQDIVLTTEFVTLKPITGIISIRLVSDEAIVFEKNLTIQISAPKEMTVTVLPQRYASGIETDINVLVKDKETRLELEEAVVRLKDRRDNTIEATQTGKDGFAFLIVPAQMPGEVLTLEVRKPGYNTKEVELKIESGVLELSPDQLGVQLNVKDKPASDETFSAKNVTPFPLKITAIELNGSFKNLLDEKAINEWLEASYIDLVIKSGERREMTLKTFLSQDALVLEDRERVEGNLDIEVSNFGHKWTFNIPVVVSIGIGGEVDDPSCLILNRKEWKTSTEGQPVVIELILENNCTIGGKPVELRNLEAKVDWQGNQIGIYDVTIGDDRTELRSGYFKTLLTRLEREASVSSILTFTPFGGINGIASSEIVVQAKNPLEGADQILSNKISSEITVINLQDCISVDKELVIMNTGESAPFNVSTVNCGSPIDFELVSELELSTTEFTLADNASQTIEILSGDAITGQYPVFIKPKFASEQQEQLLRTVRARILDPGNCIELSRFEFDVYDNPNVTFDGFDTAELINNCHEKRVQVRVDMRDWLEALKGGFKWGLLTFGLSLLGNIGEKGSISGALGFGGSDSGQLAASQPYLPGDQPPWYGGAATPPAGTPPGAEYRPFNSIQYRGNTYWKDQTNGQWYDAQGKPIPNQYWGQLEQIRQQGDLEEQNEEQTGLIEFSPVAFASLYDSTEWNEIPSITGLQFFGGNSGLGGVGFLLGGVSGIMNAVIGKGNPIMQGAKGWLIGTLVEYFRQEKEVSFLTTQPDVEVKSVLLHPKTREALLGGGEPDTDVELTQEEKPVGEARIDSGIPVTPTTATSNIDIVLARDPFKPDLKVEKRGLVFTNISGFTTTEVEPEYKILRVLGLRHKYIDKVYDKDDFDVDEEKGFFNFTGSSEKINPESGELDEEDPETLRELYHLEFNSVPPETYLPPSPALLNCQDGLRTGRTGKEALPKVKFDWTWNAIDEDECDITNDDSVYCDATQFSIEVLQKANRIAEFLETNAGRLKCPSPFDLLQNTAIIPTYDIGVASVALNKNNNNVTIQAEIQNTNPAQIETEVKMEVFEAESNELKAVPCKQTISVLSKEQVACEVTGLDDGVYRTVVSITPQIDCQDCEDKTASNSLGIGFVIGETGLEECEPFSTSRLPEFLSASGITGGEADEILEAVEFQAQLIDDRYSSDFQRDFDNFSKLESFFNAPQYYTDEERGLGIYFSEPELFKFEPMFGTANPEGYKLPGAGIYNVQIDITYDDETWQLFDDKGANAKIRVKLSKADTPRPDSPFYSLPFDGTIGGDGRVGYGLNYNGEVVLVNSDIEGVRTVELPGSTPVRELTVEVSNSFKRLNTDNRGVVLQVLGGSEPKLVYSPSKATPVMLRLVNNQDEAWAFYSVEVSGGAQEVGPSMNRWVGVGFNCKGFDDRYMTEYFFEADQHGLQTSCARLEPNRIKTSYGFEFCDAVKFGDMYLKSVFFTPQEQQSLMTLTGRNDDSELITSSTAGTIVSLDGIGIAGTINSVEDIFDLVKEELVCVSTSEGKTEFWWNTKKVLETIQSQEDRAINQCILE</sequence>
<dbReference type="Proteomes" id="UP000577419">
    <property type="component" value="Unassembled WGS sequence"/>
</dbReference>
<dbReference type="EMBL" id="DUFG01000032">
    <property type="protein sequence ID" value="HIH08931.1"/>
    <property type="molecule type" value="Genomic_DNA"/>
</dbReference>
<comment type="caution">
    <text evidence="2">The sequence shown here is derived from an EMBL/GenBank/DDBJ whole genome shotgun (WGS) entry which is preliminary data.</text>
</comment>
<reference evidence="3" key="1">
    <citation type="journal article" date="2020" name="bioRxiv">
        <title>A rank-normalized archaeal taxonomy based on genome phylogeny resolves widespread incomplete and uneven classifications.</title>
        <authorList>
            <person name="Rinke C."/>
            <person name="Chuvochina M."/>
            <person name="Mussig A.J."/>
            <person name="Chaumeil P.-A."/>
            <person name="Waite D.W."/>
            <person name="Whitman W.B."/>
            <person name="Parks D.H."/>
            <person name="Hugenholtz P."/>
        </authorList>
    </citation>
    <scope>NUCLEOTIDE SEQUENCE [LARGE SCALE GENOMIC DNA]</scope>
</reference>
<dbReference type="GO" id="GO:0004180">
    <property type="term" value="F:carboxypeptidase activity"/>
    <property type="evidence" value="ECO:0007669"/>
    <property type="project" value="UniProtKB-KW"/>
</dbReference>
<evidence type="ECO:0000256" key="1">
    <source>
        <dbReference type="SAM" id="Phobius"/>
    </source>
</evidence>
<protein>
    <submittedName>
        <fullName evidence="2">Carboxypeptidase regulatory-like domain-containing protein</fullName>
    </submittedName>
</protein>
<proteinExistence type="predicted"/>
<dbReference type="Gene3D" id="2.60.40.1120">
    <property type="entry name" value="Carboxypeptidase-like, regulatory domain"/>
    <property type="match status" value="1"/>
</dbReference>
<dbReference type="InterPro" id="IPR013783">
    <property type="entry name" value="Ig-like_fold"/>
</dbReference>
<keyword evidence="1" id="KW-1133">Transmembrane helix</keyword>
<keyword evidence="2" id="KW-0378">Hydrolase</keyword>
<name>A0A7J4ITV1_9ARCH</name>
<evidence type="ECO:0000313" key="2">
    <source>
        <dbReference type="EMBL" id="HIH08931.1"/>
    </source>
</evidence>
<keyword evidence="1" id="KW-0812">Transmembrane</keyword>
<accession>A0A7J4ITV1</accession>
<organism evidence="2 3">
    <name type="scientific">Candidatus Iainarchaeum sp</name>
    <dbReference type="NCBI Taxonomy" id="3101447"/>
    <lineage>
        <taxon>Archaea</taxon>
        <taxon>Candidatus Iainarchaeota</taxon>
        <taxon>Candidatus Iainarchaeia</taxon>
        <taxon>Candidatus Iainarchaeales</taxon>
        <taxon>Candidatus Iainarchaeaceae</taxon>
        <taxon>Candidatus Iainarchaeum</taxon>
    </lineage>
</organism>
<dbReference type="SUPFAM" id="SSF49478">
    <property type="entry name" value="Cna protein B-type domain"/>
    <property type="match status" value="1"/>
</dbReference>
<dbReference type="Gene3D" id="2.60.40.10">
    <property type="entry name" value="Immunoglobulins"/>
    <property type="match status" value="1"/>
</dbReference>
<feature type="transmembrane region" description="Helical" evidence="1">
    <location>
        <begin position="41"/>
        <end position="64"/>
    </location>
</feature>
<evidence type="ECO:0000313" key="3">
    <source>
        <dbReference type="Proteomes" id="UP000577419"/>
    </source>
</evidence>
<gene>
    <name evidence="2" type="ORF">HA237_06215</name>
</gene>
<keyword evidence="2" id="KW-0121">Carboxypeptidase</keyword>
<keyword evidence="1" id="KW-0472">Membrane</keyword>
<keyword evidence="2" id="KW-0645">Protease</keyword>